<dbReference type="Pfam" id="PF03514">
    <property type="entry name" value="GRAS"/>
    <property type="match status" value="1"/>
</dbReference>
<protein>
    <submittedName>
        <fullName evidence="4">SCARECROW-like protein 1</fullName>
    </submittedName>
</protein>
<name>A3E2G2_PINRA</name>
<dbReference type="PROSITE" id="PS50985">
    <property type="entry name" value="GRAS"/>
    <property type="match status" value="1"/>
</dbReference>
<evidence type="ECO:0000313" key="4">
    <source>
        <dbReference type="EMBL" id="ABG77970.1"/>
    </source>
</evidence>
<gene>
    <name evidence="4" type="primary">SCL1</name>
</gene>
<proteinExistence type="evidence at transcript level"/>
<keyword evidence="2" id="KW-0804">Transcription</keyword>
<feature type="compositionally biased region" description="Polar residues" evidence="3">
    <location>
        <begin position="77"/>
        <end position="98"/>
    </location>
</feature>
<accession>A3E2G2</accession>
<feature type="region of interest" description="Disordered" evidence="3">
    <location>
        <begin position="1"/>
        <end position="20"/>
    </location>
</feature>
<evidence type="ECO:0000256" key="2">
    <source>
        <dbReference type="ARBA" id="ARBA00023163"/>
    </source>
</evidence>
<feature type="region of interest" description="Disordered" evidence="3">
    <location>
        <begin position="329"/>
        <end position="364"/>
    </location>
</feature>
<dbReference type="EMBL" id="DQ683567">
    <property type="protein sequence ID" value="ABG77970.1"/>
    <property type="molecule type" value="mRNA"/>
</dbReference>
<evidence type="ECO:0000256" key="1">
    <source>
        <dbReference type="ARBA" id="ARBA00023015"/>
    </source>
</evidence>
<reference evidence="4" key="1">
    <citation type="journal article" date="2007" name="Tree Physiol.">
        <title>Two SCARECROW-LIKE genes are induced in response to exogenous auxin in rooting-competent cuttings of distantly related forest species.</title>
        <authorList>
            <person name="Sanchez C."/>
            <person name="Vielba J.M."/>
            <person name="Ferro E."/>
            <person name="Covelo G."/>
            <person name="Sole A."/>
            <person name="Abarca D."/>
            <person name="de Mier B.S."/>
            <person name="Diaz-Sala C."/>
        </authorList>
    </citation>
    <scope>NUCLEOTIDE SEQUENCE</scope>
</reference>
<feature type="compositionally biased region" description="Polar residues" evidence="3">
    <location>
        <begin position="1"/>
        <end position="18"/>
    </location>
</feature>
<evidence type="ECO:0000256" key="3">
    <source>
        <dbReference type="SAM" id="MobiDB-lite"/>
    </source>
</evidence>
<dbReference type="PANTHER" id="PTHR31636">
    <property type="entry name" value="OSJNBA0084A10.13 PROTEIN-RELATED"/>
    <property type="match status" value="1"/>
</dbReference>
<keyword evidence="1" id="KW-0805">Transcription regulation</keyword>
<dbReference type="InterPro" id="IPR005202">
    <property type="entry name" value="TF_GRAS"/>
</dbReference>
<feature type="region of interest" description="Disordered" evidence="3">
    <location>
        <begin position="77"/>
        <end position="101"/>
    </location>
</feature>
<sequence length="810" mass="90303">MANEKNGTFDGSKSNGHSNKIGLQRSWLRRETAIPAAQFQGSLSSQKTNGLSNNIGLQWSWLQHEAAMPAAQLQDSLSSEKMNGLSDNIGSQRSWSQQEEAVPAAQLLPAAQYQGSLSSEQTITTTDGDSDDKETYSDIVLKYISDMLMDENMEDKKCMYQECSALQATVKPFYDILGENYPPQGMCSKSKIGQNQNQLLNYTKDDVPYKIEDSSWIGEFFNSQMPTGFESPLSANLSAGYSSQYSFSSSGSSTVIDGLPDSPIYEINLSEYFSENKQDSGLGEFEEASQVVPKLNMGISAENGRVMRAPKKETDLELKVGKREDAIGVPFQMNATHSDDENGPKRQKDPHREDLDLEDRQSNKHSAVYSDNVIRTESFDEVLLCGGRNGKNFADMQVQVLQNGVQKSVQNGSVKGSQGPKTVGKKQGKKEVVDLRSLLLICAQSVAADDTRGANETLKQIRQHASAYGDGSQRLANYFADGIAARLSGSGGRLFTMISSGALSSAAEILKAYQLLLVATPFKKISHFMTYQTVLNVAEGETRLHIVDFGILYGFQWPSLIQCLANRPGGPPMLRITGIEFPQPGFRPAERIEETGRRLEDYAKSFGVPFEYQAIATKWENLDVEELGLRSDEVLVVNCLGRLRNLLDETVVQDSPRNIVLNKIRSMNPRVFIQGVVNGAYNASFFITRFREALFHYSALFDALETTVPRDNQQRFLIEKEIFGREILNVVACEGSERLERPETYKQWQGRTQRAGFVQLPLDRSILSKSRDKVKTFYHKDFGVDEDGNWMLLGWKGRTIHALSTWRPST</sequence>
<dbReference type="AlphaFoldDB" id="A3E2G2"/>
<feature type="compositionally biased region" description="Basic and acidic residues" evidence="3">
    <location>
        <begin position="337"/>
        <end position="362"/>
    </location>
</feature>
<organism evidence="4">
    <name type="scientific">Pinus radiata</name>
    <name type="common">Monterey pine</name>
    <name type="synonym">Pinus insignis</name>
    <dbReference type="NCBI Taxonomy" id="3347"/>
    <lineage>
        <taxon>Eukaryota</taxon>
        <taxon>Viridiplantae</taxon>
        <taxon>Streptophyta</taxon>
        <taxon>Embryophyta</taxon>
        <taxon>Tracheophyta</taxon>
        <taxon>Spermatophyta</taxon>
        <taxon>Pinopsida</taxon>
        <taxon>Pinidae</taxon>
        <taxon>Conifers I</taxon>
        <taxon>Pinales</taxon>
        <taxon>Pinaceae</taxon>
        <taxon>Pinus</taxon>
        <taxon>Pinus subgen. Pinus</taxon>
    </lineage>
</organism>